<protein>
    <recommendedName>
        <fullName evidence="4">Succinate dehydrogenase hydrophobic membrane anchor subunit</fullName>
    </recommendedName>
</protein>
<evidence type="ECO:0000256" key="1">
    <source>
        <dbReference type="ARBA" id="ARBA00004050"/>
    </source>
</evidence>
<dbReference type="UniPathway" id="UPA00223"/>
<evidence type="ECO:0000256" key="3">
    <source>
        <dbReference type="ARBA" id="ARBA00005163"/>
    </source>
</evidence>
<dbReference type="GO" id="GO:0005886">
    <property type="term" value="C:plasma membrane"/>
    <property type="evidence" value="ECO:0007669"/>
    <property type="project" value="UniProtKB-SubCell"/>
</dbReference>
<accession>A0A2I7N8X4</accession>
<dbReference type="Gene3D" id="1.20.1300.10">
    <property type="entry name" value="Fumarate reductase/succinate dehydrogenase, transmembrane subunit"/>
    <property type="match status" value="1"/>
</dbReference>
<dbReference type="GO" id="GO:0009055">
    <property type="term" value="F:electron transfer activity"/>
    <property type="evidence" value="ECO:0007669"/>
    <property type="project" value="TreeGrafter"/>
</dbReference>
<evidence type="ECO:0000256" key="6">
    <source>
        <dbReference type="ARBA" id="ARBA00022475"/>
    </source>
</evidence>
<sequence length="118" mass="13545">MVKQRRVLSAGYGINSWLQQRITAVIMLVGIIAVFAFLILANEVIDSNFISWQQFFSFVFVKVFAQIVILAVILHAWVGIRDLWMDYAKSFGLRLVLHTLTVLWLLGSLIYSVEILWA</sequence>
<dbReference type="InterPro" id="IPR034804">
    <property type="entry name" value="SQR/QFR_C/D"/>
</dbReference>
<evidence type="ECO:0000256" key="11">
    <source>
        <dbReference type="ARBA" id="ARBA00022723"/>
    </source>
</evidence>
<comment type="pathway">
    <text evidence="3">Carbohydrate metabolism; tricarboxylic acid cycle.</text>
</comment>
<keyword evidence="7" id="KW-0997">Cell inner membrane</keyword>
<evidence type="ECO:0000256" key="12">
    <source>
        <dbReference type="ARBA" id="ARBA00022982"/>
    </source>
</evidence>
<dbReference type="KEGG" id="nba:CUN60_10385"/>
<evidence type="ECO:0000256" key="8">
    <source>
        <dbReference type="ARBA" id="ARBA00022532"/>
    </source>
</evidence>
<name>A0A2I7N8X4_9NEIS</name>
<keyword evidence="14 17" id="KW-0408">Iron</keyword>
<keyword evidence="13 18" id="KW-1133">Transmembrane helix</keyword>
<evidence type="ECO:0000256" key="4">
    <source>
        <dbReference type="ARBA" id="ARBA00019425"/>
    </source>
</evidence>
<dbReference type="NCBIfam" id="TIGR02968">
    <property type="entry name" value="succ_dehyd_anc"/>
    <property type="match status" value="1"/>
</dbReference>
<dbReference type="GO" id="GO:0020037">
    <property type="term" value="F:heme binding"/>
    <property type="evidence" value="ECO:0007669"/>
    <property type="project" value="InterPro"/>
</dbReference>
<dbReference type="RefSeq" id="WP_102951973.1">
    <property type="nucleotide sequence ID" value="NZ_CP024847.1"/>
</dbReference>
<keyword evidence="20" id="KW-1185">Reference proteome</keyword>
<keyword evidence="15 18" id="KW-0472">Membrane</keyword>
<comment type="cofactor">
    <cofactor evidence="17">
        <name>heme</name>
        <dbReference type="ChEBI" id="CHEBI:30413"/>
    </cofactor>
    <text evidence="17">The heme is bound between the two transmembrane subunits.</text>
</comment>
<dbReference type="SUPFAM" id="SSF81343">
    <property type="entry name" value="Fumarate reductase respiratory complex transmembrane subunits"/>
    <property type="match status" value="1"/>
</dbReference>
<evidence type="ECO:0000313" key="19">
    <source>
        <dbReference type="EMBL" id="AUR52685.1"/>
    </source>
</evidence>
<organism evidence="19 20">
    <name type="scientific">Aquella oligotrophica</name>
    <dbReference type="NCBI Taxonomy" id="2067065"/>
    <lineage>
        <taxon>Bacteria</taxon>
        <taxon>Pseudomonadati</taxon>
        <taxon>Pseudomonadota</taxon>
        <taxon>Betaproteobacteria</taxon>
        <taxon>Neisseriales</taxon>
        <taxon>Neisseriaceae</taxon>
        <taxon>Aquella</taxon>
    </lineage>
</organism>
<keyword evidence="11 17" id="KW-0479">Metal-binding</keyword>
<dbReference type="GO" id="GO:0017004">
    <property type="term" value="P:cytochrome complex assembly"/>
    <property type="evidence" value="ECO:0007669"/>
    <property type="project" value="TreeGrafter"/>
</dbReference>
<dbReference type="Proteomes" id="UP000236655">
    <property type="component" value="Chromosome"/>
</dbReference>
<evidence type="ECO:0000256" key="5">
    <source>
        <dbReference type="ARBA" id="ARBA00022448"/>
    </source>
</evidence>
<keyword evidence="5" id="KW-0813">Transport</keyword>
<dbReference type="GO" id="GO:0046872">
    <property type="term" value="F:metal ion binding"/>
    <property type="evidence" value="ECO:0007669"/>
    <property type="project" value="UniProtKB-KW"/>
</dbReference>
<dbReference type="PANTHER" id="PTHR38689:SF1">
    <property type="entry name" value="SUCCINATE DEHYDROGENASE HYDROPHOBIC MEMBRANE ANCHOR SUBUNIT"/>
    <property type="match status" value="1"/>
</dbReference>
<feature type="transmembrane region" description="Helical" evidence="18">
    <location>
        <begin position="55"/>
        <end position="79"/>
    </location>
</feature>
<feature type="binding site" description="axial binding residue" evidence="17">
    <location>
        <position position="75"/>
    </location>
    <ligand>
        <name>heme</name>
        <dbReference type="ChEBI" id="CHEBI:30413"/>
        <note>ligand shared with second transmembrane subunit</note>
    </ligand>
    <ligandPart>
        <name>Fe</name>
        <dbReference type="ChEBI" id="CHEBI:18248"/>
    </ligandPart>
</feature>
<evidence type="ECO:0000256" key="9">
    <source>
        <dbReference type="ARBA" id="ARBA00022617"/>
    </source>
</evidence>
<keyword evidence="6" id="KW-1003">Cell membrane</keyword>
<evidence type="ECO:0000256" key="17">
    <source>
        <dbReference type="PIRSR" id="PIRSR000169-2"/>
    </source>
</evidence>
<comment type="subcellular location">
    <subcellularLocation>
        <location evidence="2">Cell inner membrane</location>
        <topology evidence="2">Multi-pass membrane protein</topology>
    </subcellularLocation>
</comment>
<evidence type="ECO:0000256" key="10">
    <source>
        <dbReference type="ARBA" id="ARBA00022692"/>
    </source>
</evidence>
<keyword evidence="10 18" id="KW-0812">Transmembrane</keyword>
<evidence type="ECO:0000256" key="14">
    <source>
        <dbReference type="ARBA" id="ARBA00023004"/>
    </source>
</evidence>
<dbReference type="AlphaFoldDB" id="A0A2I7N8X4"/>
<gene>
    <name evidence="19" type="primary">sdhD</name>
    <name evidence="19" type="ORF">CUN60_10385</name>
</gene>
<comment type="function">
    <text evidence="1">Membrane-anchoring subunit of succinate dehydrogenase (SDH).</text>
</comment>
<dbReference type="OrthoDB" id="5612767at2"/>
<evidence type="ECO:0000256" key="13">
    <source>
        <dbReference type="ARBA" id="ARBA00022989"/>
    </source>
</evidence>
<evidence type="ECO:0000256" key="15">
    <source>
        <dbReference type="ARBA" id="ARBA00023136"/>
    </source>
</evidence>
<dbReference type="InterPro" id="IPR000701">
    <property type="entry name" value="SuccDH_FuR_B_TM-su"/>
</dbReference>
<dbReference type="Pfam" id="PF01127">
    <property type="entry name" value="Sdh_cyt"/>
    <property type="match status" value="1"/>
</dbReference>
<dbReference type="EMBL" id="CP024847">
    <property type="protein sequence ID" value="AUR52685.1"/>
    <property type="molecule type" value="Genomic_DNA"/>
</dbReference>
<evidence type="ECO:0000313" key="20">
    <source>
        <dbReference type="Proteomes" id="UP000236655"/>
    </source>
</evidence>
<keyword evidence="12" id="KW-0249">Electron transport</keyword>
<keyword evidence="9 17" id="KW-0349">Heme</keyword>
<evidence type="ECO:0000256" key="2">
    <source>
        <dbReference type="ARBA" id="ARBA00004429"/>
    </source>
</evidence>
<evidence type="ECO:0000256" key="18">
    <source>
        <dbReference type="SAM" id="Phobius"/>
    </source>
</evidence>
<evidence type="ECO:0000256" key="7">
    <source>
        <dbReference type="ARBA" id="ARBA00022519"/>
    </source>
</evidence>
<feature type="transmembrane region" description="Helical" evidence="18">
    <location>
        <begin position="21"/>
        <end position="40"/>
    </location>
</feature>
<dbReference type="InterPro" id="IPR014312">
    <property type="entry name" value="Succ_DH_anchor"/>
</dbReference>
<dbReference type="PIRSF" id="PIRSF000169">
    <property type="entry name" value="SDH_D"/>
    <property type="match status" value="1"/>
</dbReference>
<evidence type="ECO:0000256" key="16">
    <source>
        <dbReference type="PIRSR" id="PIRSR000169-1"/>
    </source>
</evidence>
<dbReference type="PANTHER" id="PTHR38689">
    <property type="entry name" value="SUCCINATE DEHYDROGENASE HYDROPHOBIC MEMBRANE ANCHOR SUBUNIT"/>
    <property type="match status" value="1"/>
</dbReference>
<keyword evidence="8" id="KW-0816">Tricarboxylic acid cycle</keyword>
<proteinExistence type="predicted"/>
<feature type="transmembrane region" description="Helical" evidence="18">
    <location>
        <begin position="91"/>
        <end position="113"/>
    </location>
</feature>
<feature type="binding site" evidence="16">
    <location>
        <position position="87"/>
    </location>
    <ligand>
        <name>a ubiquinone</name>
        <dbReference type="ChEBI" id="CHEBI:16389"/>
    </ligand>
</feature>
<dbReference type="GO" id="GO:0006099">
    <property type="term" value="P:tricarboxylic acid cycle"/>
    <property type="evidence" value="ECO:0007669"/>
    <property type="project" value="UniProtKB-UniPathway"/>
</dbReference>
<reference evidence="20" key="1">
    <citation type="submission" date="2017-11" db="EMBL/GenBank/DDBJ databases">
        <authorList>
            <person name="Chan K.G."/>
            <person name="Lee L.S."/>
        </authorList>
    </citation>
    <scope>NUCLEOTIDE SEQUENCE [LARGE SCALE GENOMIC DNA]</scope>
    <source>
        <strain evidence="20">DSM 100970</strain>
    </source>
</reference>